<name>A0A482VXJ6_ASBVE</name>
<reference evidence="2 3" key="1">
    <citation type="submission" date="2017-03" db="EMBL/GenBank/DDBJ databases">
        <title>Genome of the blue death feigning beetle - Asbolus verrucosus.</title>
        <authorList>
            <person name="Rider S.D."/>
        </authorList>
    </citation>
    <scope>NUCLEOTIDE SEQUENCE [LARGE SCALE GENOMIC DNA]</scope>
    <source>
        <strain evidence="2">Butters</strain>
        <tissue evidence="2">Head and leg muscle</tissue>
    </source>
</reference>
<dbReference type="EMBL" id="QDEB01054500">
    <property type="protein sequence ID" value="RZC37239.1"/>
    <property type="molecule type" value="Genomic_DNA"/>
</dbReference>
<dbReference type="PROSITE" id="PS00889">
    <property type="entry name" value="CNMP_BINDING_2"/>
    <property type="match status" value="1"/>
</dbReference>
<dbReference type="PANTHER" id="PTHR23011:SF41">
    <property type="entry name" value="CYCLIC NUCLEOTIDE-BINDING DOMAIN-CONTAINING PROTEIN"/>
    <property type="match status" value="1"/>
</dbReference>
<dbReference type="Pfam" id="PF00027">
    <property type="entry name" value="cNMP_binding"/>
    <property type="match status" value="1"/>
</dbReference>
<evidence type="ECO:0000259" key="1">
    <source>
        <dbReference type="PROSITE" id="PS50042"/>
    </source>
</evidence>
<keyword evidence="3" id="KW-1185">Reference proteome</keyword>
<dbReference type="SUPFAM" id="SSF51206">
    <property type="entry name" value="cAMP-binding domain-like"/>
    <property type="match status" value="2"/>
</dbReference>
<evidence type="ECO:0000313" key="3">
    <source>
        <dbReference type="Proteomes" id="UP000292052"/>
    </source>
</evidence>
<dbReference type="AlphaFoldDB" id="A0A482VXJ6"/>
<dbReference type="PROSITE" id="PS50042">
    <property type="entry name" value="CNMP_BINDING_3"/>
    <property type="match status" value="1"/>
</dbReference>
<organism evidence="2 3">
    <name type="scientific">Asbolus verrucosus</name>
    <name type="common">Desert ironclad beetle</name>
    <dbReference type="NCBI Taxonomy" id="1661398"/>
    <lineage>
        <taxon>Eukaryota</taxon>
        <taxon>Metazoa</taxon>
        <taxon>Ecdysozoa</taxon>
        <taxon>Arthropoda</taxon>
        <taxon>Hexapoda</taxon>
        <taxon>Insecta</taxon>
        <taxon>Pterygota</taxon>
        <taxon>Neoptera</taxon>
        <taxon>Endopterygota</taxon>
        <taxon>Coleoptera</taxon>
        <taxon>Polyphaga</taxon>
        <taxon>Cucujiformia</taxon>
        <taxon>Tenebrionidae</taxon>
        <taxon>Pimeliinae</taxon>
        <taxon>Asbolus</taxon>
    </lineage>
</organism>
<dbReference type="CDD" id="cd00038">
    <property type="entry name" value="CAP_ED"/>
    <property type="match status" value="1"/>
</dbReference>
<dbReference type="OrthoDB" id="166212at2759"/>
<comment type="caution">
    <text evidence="2">The sequence shown here is derived from an EMBL/GenBank/DDBJ whole genome shotgun (WGS) entry which is preliminary data.</text>
</comment>
<evidence type="ECO:0000313" key="2">
    <source>
        <dbReference type="EMBL" id="RZC37239.1"/>
    </source>
</evidence>
<dbReference type="Proteomes" id="UP000292052">
    <property type="component" value="Unassembled WGS sequence"/>
</dbReference>
<dbReference type="PANTHER" id="PTHR23011">
    <property type="entry name" value="CYCLIC NUCLEOTIDE-BINDING DOMAIN CONTAINING PROTEIN"/>
    <property type="match status" value="1"/>
</dbReference>
<sequence>MRERLKSLSADEKLQRSISAKRKFRAIVRLIIANLTWLQELEDEKLGENVKKNIQVLTRKKGKKSLLTLKDKAMLNKPANSRTEAEKNHLKRIIGNLKCFRRYPPEIKHELPGVMNFCYYGPNRVIVKQGAEPINMYVIVTGEVMVSVTSFDKLLKENVTKIVGLMGAGNYFGEVSLLHGINRTATVTTTEASEFLYLNREDFDRVLKATVANQWAEIQQNMSWFSYFKDWSETEIRESCILARKKNYQAEQIILSKTGGQQDCVYFVTEGICYLMEYMLIKTVYKKGLPHYYLIENPDELDRRPTITVYKDIKKLHRKDSQTERHSLRPVISTSRPSLKPTYIMPQVQMHFIKACTFNKLACFNVGENLKNRVIVAGTNTECLLLPRYFLLEKSLITFKTIEHFLSHHIPSTEKIFNNFLEEKKWNIYKAELVNDILSHKKAFTNNSIHNVPYKIRLQEDLGDK</sequence>
<dbReference type="Gene3D" id="2.60.120.10">
    <property type="entry name" value="Jelly Rolls"/>
    <property type="match status" value="2"/>
</dbReference>
<dbReference type="InterPro" id="IPR000595">
    <property type="entry name" value="cNMP-bd_dom"/>
</dbReference>
<dbReference type="InterPro" id="IPR018488">
    <property type="entry name" value="cNMP-bd_CS"/>
</dbReference>
<accession>A0A482VXJ6</accession>
<dbReference type="InterPro" id="IPR018490">
    <property type="entry name" value="cNMP-bd_dom_sf"/>
</dbReference>
<gene>
    <name evidence="2" type="ORF">BDFB_011245</name>
</gene>
<dbReference type="SMART" id="SM00100">
    <property type="entry name" value="cNMP"/>
    <property type="match status" value="1"/>
</dbReference>
<dbReference type="InterPro" id="IPR014710">
    <property type="entry name" value="RmlC-like_jellyroll"/>
</dbReference>
<feature type="domain" description="Cyclic nucleotide-binding" evidence="1">
    <location>
        <begin position="99"/>
        <end position="207"/>
    </location>
</feature>
<protein>
    <submittedName>
        <fullName evidence="2">cNMP binding domain containing protein</fullName>
    </submittedName>
</protein>
<proteinExistence type="predicted"/>